<organism evidence="1 2">
    <name type="scientific">Amphibiibacter pelophylacis</name>
    <dbReference type="NCBI Taxonomy" id="1799477"/>
    <lineage>
        <taxon>Bacteria</taxon>
        <taxon>Pseudomonadati</taxon>
        <taxon>Pseudomonadota</taxon>
        <taxon>Betaproteobacteria</taxon>
        <taxon>Burkholderiales</taxon>
        <taxon>Sphaerotilaceae</taxon>
        <taxon>Amphibiibacter</taxon>
    </lineage>
</organism>
<sequence length="244" mass="26591">MRFSVFQMSRTGGRARNEDRVGYTYTRDSALFLLGDGMGGHADGDKAAQMALHALSQSFHEQAAPELDDPAAFLREGMLLGHRRLQALVEGAHPDTSPRTTLVGCVLQRGRALWAHCGDSRLYALRGGVLLSRTRDHSYAELQSRLVPGARAGESLNRNVLYTCLGSPGEPVIDLSEPLPLQVGDRFLLCSDGLWEALDDSYIARSLAQPRDLAQILPPLVDEALELNGERGDNVSALAVEWQG</sequence>
<keyword evidence="2" id="KW-1185">Reference proteome</keyword>
<accession>A0ACC6NY97</accession>
<reference evidence="1" key="1">
    <citation type="submission" date="2023-10" db="EMBL/GenBank/DDBJ databases">
        <title>Amphibacter perezi, gen. nov., sp. nov. a novel taxa of the family Comamonadaceae, class Betaproteobacteria isolated from the skin microbiota of Pelophylax perezi from different populations.</title>
        <authorList>
            <person name="Costa S."/>
            <person name="Proenca D.N."/>
            <person name="Lopes I."/>
            <person name="Morais P.V."/>
        </authorList>
    </citation>
    <scope>NUCLEOTIDE SEQUENCE</scope>
    <source>
        <strain evidence="1">SL12-8</strain>
    </source>
</reference>
<evidence type="ECO:0000313" key="2">
    <source>
        <dbReference type="Proteomes" id="UP001364695"/>
    </source>
</evidence>
<gene>
    <name evidence="1" type="ORF">RV045_00560</name>
</gene>
<dbReference type="Proteomes" id="UP001364695">
    <property type="component" value="Unassembled WGS sequence"/>
</dbReference>
<dbReference type="EMBL" id="JAWDIE010000001">
    <property type="protein sequence ID" value="MEJ7136922.1"/>
    <property type="molecule type" value="Genomic_DNA"/>
</dbReference>
<evidence type="ECO:0000313" key="1">
    <source>
        <dbReference type="EMBL" id="MEJ7136922.1"/>
    </source>
</evidence>
<name>A0ACC6NY97_9BURK</name>
<protein>
    <submittedName>
        <fullName evidence="1">PP2C family serine/threonine-protein phosphatase</fullName>
    </submittedName>
</protein>
<comment type="caution">
    <text evidence="1">The sequence shown here is derived from an EMBL/GenBank/DDBJ whole genome shotgun (WGS) entry which is preliminary data.</text>
</comment>
<proteinExistence type="predicted"/>